<dbReference type="Pfam" id="PF13847">
    <property type="entry name" value="Methyltransf_31"/>
    <property type="match status" value="1"/>
</dbReference>
<feature type="domain" description="Methyltransferase" evidence="1">
    <location>
        <begin position="40"/>
        <end position="149"/>
    </location>
</feature>
<keyword evidence="2" id="KW-0808">Transferase</keyword>
<keyword evidence="2" id="KW-0489">Methyltransferase</keyword>
<accession>A0A1I6TAZ2</accession>
<reference evidence="3" key="1">
    <citation type="submission" date="2016-10" db="EMBL/GenBank/DDBJ databases">
        <authorList>
            <person name="Varghese N."/>
            <person name="Submissions S."/>
        </authorList>
    </citation>
    <scope>NUCLEOTIDE SEQUENCE [LARGE SCALE GENOMIC DNA]</scope>
    <source>
        <strain evidence="3">DSM 44771</strain>
    </source>
</reference>
<dbReference type="CDD" id="cd02440">
    <property type="entry name" value="AdoMet_MTases"/>
    <property type="match status" value="1"/>
</dbReference>
<dbReference type="Proteomes" id="UP000198852">
    <property type="component" value="Unassembled WGS sequence"/>
</dbReference>
<dbReference type="STRING" id="95161.SAMN05660874_03834"/>
<dbReference type="RefSeq" id="WP_093420147.1">
    <property type="nucleotide sequence ID" value="NZ_FOZX01000006.1"/>
</dbReference>
<dbReference type="SUPFAM" id="SSF53335">
    <property type="entry name" value="S-adenosyl-L-methionine-dependent methyltransferases"/>
    <property type="match status" value="1"/>
</dbReference>
<dbReference type="GO" id="GO:0008168">
    <property type="term" value="F:methyltransferase activity"/>
    <property type="evidence" value="ECO:0007669"/>
    <property type="project" value="UniProtKB-KW"/>
</dbReference>
<organism evidence="2 3">
    <name type="scientific">Saccharopolyspora flava</name>
    <dbReference type="NCBI Taxonomy" id="95161"/>
    <lineage>
        <taxon>Bacteria</taxon>
        <taxon>Bacillati</taxon>
        <taxon>Actinomycetota</taxon>
        <taxon>Actinomycetes</taxon>
        <taxon>Pseudonocardiales</taxon>
        <taxon>Pseudonocardiaceae</taxon>
        <taxon>Saccharopolyspora</taxon>
    </lineage>
</organism>
<protein>
    <submittedName>
        <fullName evidence="2">Methyltransferase domain-containing protein</fullName>
    </submittedName>
</protein>
<dbReference type="Gene3D" id="3.40.50.150">
    <property type="entry name" value="Vaccinia Virus protein VP39"/>
    <property type="match status" value="1"/>
</dbReference>
<dbReference type="GO" id="GO:0032259">
    <property type="term" value="P:methylation"/>
    <property type="evidence" value="ECO:0007669"/>
    <property type="project" value="UniProtKB-KW"/>
</dbReference>
<evidence type="ECO:0000313" key="2">
    <source>
        <dbReference type="EMBL" id="SFS86384.1"/>
    </source>
</evidence>
<dbReference type="InterPro" id="IPR029063">
    <property type="entry name" value="SAM-dependent_MTases_sf"/>
</dbReference>
<sequence>MNEANYSLGHDDPEIQRLLLQGRLYAGHTAHALRLAGLAPGMRVLDVGCGPGDVSISAARIVGPTGSVVGVDAQQSILDIATARAADKGVNATFFRGDIFALDTEEPFDAVTGRLILMHLPDPAAAVRHLSTLVRPGGIVTFQDFEISAVATVPEPPLFQRLVELIVHCFHAAGANTEMGTSLHRTFRAAGLPAPEMTMGGCVSAATDPEVVQYLVGVWRSLKPVADQLGLDVDDVSDLDDLPERLRASADPDAVVVLPPLISAWSVVPGA</sequence>
<dbReference type="PANTHER" id="PTHR43861">
    <property type="entry name" value="TRANS-ACONITATE 2-METHYLTRANSFERASE-RELATED"/>
    <property type="match status" value="1"/>
</dbReference>
<dbReference type="InterPro" id="IPR025714">
    <property type="entry name" value="Methyltranfer_dom"/>
</dbReference>
<evidence type="ECO:0000313" key="3">
    <source>
        <dbReference type="Proteomes" id="UP000198852"/>
    </source>
</evidence>
<keyword evidence="3" id="KW-1185">Reference proteome</keyword>
<name>A0A1I6TAZ2_9PSEU</name>
<gene>
    <name evidence="2" type="ORF">SAMN05660874_03834</name>
</gene>
<dbReference type="AlphaFoldDB" id="A0A1I6TAZ2"/>
<proteinExistence type="predicted"/>
<dbReference type="OrthoDB" id="3636702at2"/>
<evidence type="ECO:0000259" key="1">
    <source>
        <dbReference type="Pfam" id="PF13847"/>
    </source>
</evidence>
<dbReference type="EMBL" id="FOZX01000006">
    <property type="protein sequence ID" value="SFS86384.1"/>
    <property type="molecule type" value="Genomic_DNA"/>
</dbReference>